<protein>
    <recommendedName>
        <fullName evidence="4">Xaa-Pro aminopeptidase</fullName>
        <ecNumber evidence="4">3.4.11.9</ecNumber>
    </recommendedName>
</protein>
<dbReference type="InterPro" id="IPR036005">
    <property type="entry name" value="Creatinase/aminopeptidase-like"/>
</dbReference>
<evidence type="ECO:0000313" key="10">
    <source>
        <dbReference type="EMBL" id="RFT16451.1"/>
    </source>
</evidence>
<keyword evidence="7" id="KW-0464">Manganese</keyword>
<comment type="cofactor">
    <cofactor evidence="2">
        <name>Mn(2+)</name>
        <dbReference type="ChEBI" id="CHEBI:29035"/>
    </cofactor>
</comment>
<comment type="similarity">
    <text evidence="3">Belongs to the peptidase M24B family.</text>
</comment>
<gene>
    <name evidence="10" type="ORF">OP8BY_1629</name>
</gene>
<dbReference type="EMBL" id="QUAH01000003">
    <property type="protein sequence ID" value="RFT16451.1"/>
    <property type="molecule type" value="Genomic_DNA"/>
</dbReference>
<feature type="signal peptide" evidence="8">
    <location>
        <begin position="1"/>
        <end position="17"/>
    </location>
</feature>
<dbReference type="InterPro" id="IPR000994">
    <property type="entry name" value="Pept_M24"/>
</dbReference>
<keyword evidence="5" id="KW-0479">Metal-binding</keyword>
<proteinExistence type="inferred from homology"/>
<organism evidence="10 11">
    <name type="scientific">Candidatus Saccharicenans subterraneus</name>
    <dbReference type="NCBI Taxonomy" id="2508984"/>
    <lineage>
        <taxon>Bacteria</taxon>
        <taxon>Candidatus Aminicenantota</taxon>
        <taxon>Candidatus Aminicenantia</taxon>
        <taxon>Candidatus Aminicenantales</taxon>
        <taxon>Candidatus Saccharicenantaceae</taxon>
        <taxon>Candidatus Saccharicenans</taxon>
    </lineage>
</organism>
<evidence type="ECO:0000256" key="5">
    <source>
        <dbReference type="ARBA" id="ARBA00022723"/>
    </source>
</evidence>
<dbReference type="Gene3D" id="3.40.350.10">
    <property type="entry name" value="Creatinase/prolidase N-terminal domain"/>
    <property type="match status" value="1"/>
</dbReference>
<keyword evidence="6" id="KW-0378">Hydrolase</keyword>
<accession>A0A3E2BP26</accession>
<dbReference type="InterPro" id="IPR052433">
    <property type="entry name" value="X-Pro_dipept-like"/>
</dbReference>
<feature type="domain" description="Aminopeptidase P N-terminal" evidence="9">
    <location>
        <begin position="21"/>
        <end position="149"/>
    </location>
</feature>
<evidence type="ECO:0000256" key="7">
    <source>
        <dbReference type="ARBA" id="ARBA00023211"/>
    </source>
</evidence>
<evidence type="ECO:0000259" key="9">
    <source>
        <dbReference type="SMART" id="SM01011"/>
    </source>
</evidence>
<evidence type="ECO:0000256" key="4">
    <source>
        <dbReference type="ARBA" id="ARBA00012574"/>
    </source>
</evidence>
<dbReference type="GO" id="GO:0070006">
    <property type="term" value="F:metalloaminopeptidase activity"/>
    <property type="evidence" value="ECO:0007669"/>
    <property type="project" value="InterPro"/>
</dbReference>
<evidence type="ECO:0000313" key="11">
    <source>
        <dbReference type="Proteomes" id="UP000257323"/>
    </source>
</evidence>
<name>A0A3E2BP26_9BACT</name>
<evidence type="ECO:0000256" key="8">
    <source>
        <dbReference type="SAM" id="SignalP"/>
    </source>
</evidence>
<keyword evidence="10" id="KW-0031">Aminopeptidase</keyword>
<evidence type="ECO:0000256" key="6">
    <source>
        <dbReference type="ARBA" id="ARBA00022801"/>
    </source>
</evidence>
<reference evidence="10 11" key="1">
    <citation type="submission" date="2018-08" db="EMBL/GenBank/DDBJ databases">
        <title>Genome analysis of the thermophilic bacterium of the candidate phylum Aminicenantes from deep subsurface aquifer revealed its physiology and ecological role.</title>
        <authorList>
            <person name="Kadnikov V.V."/>
            <person name="Mardanov A.V."/>
            <person name="Beletsky A.V."/>
            <person name="Karnachuk O.V."/>
            <person name="Ravin N.V."/>
        </authorList>
    </citation>
    <scope>NUCLEOTIDE SEQUENCE [LARGE SCALE GENOMIC DNA]</scope>
    <source>
        <strain evidence="10">BY38</strain>
    </source>
</reference>
<comment type="caution">
    <text evidence="10">The sequence shown here is derived from an EMBL/GenBank/DDBJ whole genome shotgun (WGS) entry which is preliminary data.</text>
</comment>
<evidence type="ECO:0000256" key="2">
    <source>
        <dbReference type="ARBA" id="ARBA00001936"/>
    </source>
</evidence>
<dbReference type="Pfam" id="PF05195">
    <property type="entry name" value="AMP_N"/>
    <property type="match status" value="1"/>
</dbReference>
<dbReference type="Proteomes" id="UP000257323">
    <property type="component" value="Unassembled WGS sequence"/>
</dbReference>
<dbReference type="SUPFAM" id="SSF53092">
    <property type="entry name" value="Creatinase/prolidase N-terminal domain"/>
    <property type="match status" value="1"/>
</dbReference>
<dbReference type="SMART" id="SM01011">
    <property type="entry name" value="AMP_N"/>
    <property type="match status" value="1"/>
</dbReference>
<dbReference type="EC" id="3.4.11.9" evidence="4"/>
<dbReference type="AlphaFoldDB" id="A0A3E2BP26"/>
<evidence type="ECO:0000256" key="1">
    <source>
        <dbReference type="ARBA" id="ARBA00001424"/>
    </source>
</evidence>
<evidence type="ECO:0000256" key="3">
    <source>
        <dbReference type="ARBA" id="ARBA00008766"/>
    </source>
</evidence>
<dbReference type="PANTHER" id="PTHR43226">
    <property type="entry name" value="XAA-PRO AMINOPEPTIDASE 3"/>
    <property type="match status" value="1"/>
</dbReference>
<dbReference type="Gene3D" id="3.90.230.10">
    <property type="entry name" value="Creatinase/methionine aminopeptidase superfamily"/>
    <property type="match status" value="1"/>
</dbReference>
<keyword evidence="10" id="KW-0645">Protease</keyword>
<keyword evidence="8" id="KW-0732">Signal</keyword>
<dbReference type="InterPro" id="IPR007865">
    <property type="entry name" value="Aminopep_P_N"/>
</dbReference>
<dbReference type="GO" id="GO:0030145">
    <property type="term" value="F:manganese ion binding"/>
    <property type="evidence" value="ECO:0007669"/>
    <property type="project" value="InterPro"/>
</dbReference>
<sequence>MAVLVGLLLALMAQAQAPAGYSAAEFEKRRLALMEATGNGLIILLASPGNTGAGHFRQDNDFYYFTGCEDANAILVMIPATKDSYLFVPQKTDREKMMEGGNSLDDPGAREKLKLKAIYPVSYFDEFLSRLSGRQDQVIYLRLSPEDSVGEARSETALFQARRARNPYNAQLSLNQFRAERFRQLYPAAELKDITPRIDVLRMIKTPEEIAILRQNGRISAEAVKRAMLASRPGAFEYELEAAAVEVLLRNGCRGPAYPPIIGSGPNTCILHYEKNNRAMQAGELVLMDFGGDLNYLTMDITRTWPVSGKFSEEQKKVYRAVLEVQKACIEAFKPGVTGRDVQEYVARRMKERGIDPLGLRGGLGHLVGMSVHDVQSPELVLQEGMVMAIEPGLYYPEKNLGIRIEDTVLITRDGCEVLTAGVPKEIDEIEALLARRKF</sequence>
<dbReference type="SUPFAM" id="SSF55920">
    <property type="entry name" value="Creatinase/aminopeptidase"/>
    <property type="match status" value="1"/>
</dbReference>
<dbReference type="Pfam" id="PF00557">
    <property type="entry name" value="Peptidase_M24"/>
    <property type="match status" value="1"/>
</dbReference>
<feature type="chain" id="PRO_5017790550" description="Xaa-Pro aminopeptidase" evidence="8">
    <location>
        <begin position="18"/>
        <end position="439"/>
    </location>
</feature>
<dbReference type="GO" id="GO:0006508">
    <property type="term" value="P:proteolysis"/>
    <property type="evidence" value="ECO:0007669"/>
    <property type="project" value="TreeGrafter"/>
</dbReference>
<dbReference type="InterPro" id="IPR029149">
    <property type="entry name" value="Creatin/AminoP/Spt16_N"/>
</dbReference>
<comment type="catalytic activity">
    <reaction evidence="1">
        <text>Release of any N-terminal amino acid, including proline, that is linked to proline, even from a dipeptide or tripeptide.</text>
        <dbReference type="EC" id="3.4.11.9"/>
    </reaction>
</comment>
<dbReference type="PANTHER" id="PTHR43226:SF4">
    <property type="entry name" value="XAA-PRO AMINOPEPTIDASE 3"/>
    <property type="match status" value="1"/>
</dbReference>